<evidence type="ECO:0000256" key="1">
    <source>
        <dbReference type="ARBA" id="ARBA00001961"/>
    </source>
</evidence>
<keyword evidence="12" id="KW-0325">Glycoprotein</keyword>
<comment type="caution">
    <text evidence="16">The sequence shown here is derived from an EMBL/GenBank/DDBJ whole genome shotgun (WGS) entry which is preliminary data.</text>
</comment>
<evidence type="ECO:0000256" key="11">
    <source>
        <dbReference type="ARBA" id="ARBA00023004"/>
    </source>
</evidence>
<keyword evidence="17" id="KW-1185">Reference proteome</keyword>
<evidence type="ECO:0000256" key="10">
    <source>
        <dbReference type="ARBA" id="ARBA00023002"/>
    </source>
</evidence>
<comment type="subcellular location">
    <subcellularLocation>
        <location evidence="3">Endoplasmic reticulum lumen</location>
    </subcellularLocation>
</comment>
<keyword evidence="11" id="KW-0408">Iron</keyword>
<keyword evidence="10" id="KW-0560">Oxidoreductase</keyword>
<comment type="function">
    <text evidence="2">Catalyzes the post-translational formation of 4-hydroxyproline in -Xaa-Pro-Gly- sequences in collagens and other proteins.</text>
</comment>
<evidence type="ECO:0000256" key="14">
    <source>
        <dbReference type="SAM" id="SignalP"/>
    </source>
</evidence>
<evidence type="ECO:0000256" key="4">
    <source>
        <dbReference type="ARBA" id="ARBA00006511"/>
    </source>
</evidence>
<keyword evidence="6" id="KW-0479">Metal-binding</keyword>
<reference evidence="16 17" key="1">
    <citation type="submission" date="2024-11" db="EMBL/GenBank/DDBJ databases">
        <title>Adaptive evolution of stress response genes in parasites aligns with host niche diversity.</title>
        <authorList>
            <person name="Hahn C."/>
            <person name="Resl P."/>
        </authorList>
    </citation>
    <scope>NUCLEOTIDE SEQUENCE [LARGE SCALE GENOMIC DNA]</scope>
    <source>
        <strain evidence="16">EGGRZ-B1_66</strain>
        <tissue evidence="16">Body</tissue>
    </source>
</reference>
<dbReference type="Gene3D" id="2.60.120.620">
    <property type="entry name" value="q2cbj1_9rhob like domain"/>
    <property type="match status" value="1"/>
</dbReference>
<dbReference type="Gene3D" id="1.25.40.10">
    <property type="entry name" value="Tetratricopeptide repeat domain"/>
    <property type="match status" value="1"/>
</dbReference>
<evidence type="ECO:0000256" key="7">
    <source>
        <dbReference type="ARBA" id="ARBA00022824"/>
    </source>
</evidence>
<name>A0ABD2QEM2_9PLAT</name>
<protein>
    <recommendedName>
        <fullName evidence="5">procollagen-proline 4-dioxygenase</fullName>
        <ecNumber evidence="5">1.14.11.2</ecNumber>
    </recommendedName>
</protein>
<evidence type="ECO:0000256" key="5">
    <source>
        <dbReference type="ARBA" id="ARBA00012269"/>
    </source>
</evidence>
<dbReference type="Pfam" id="PF23558">
    <property type="entry name" value="TPR_P4H"/>
    <property type="match status" value="1"/>
</dbReference>
<feature type="chain" id="PRO_5044769207" description="procollagen-proline 4-dioxygenase" evidence="14">
    <location>
        <begin position="20"/>
        <end position="572"/>
    </location>
</feature>
<keyword evidence="9" id="KW-0223">Dioxygenase</keyword>
<dbReference type="InterPro" id="IPR013547">
    <property type="entry name" value="P4H_N"/>
</dbReference>
<dbReference type="InterPro" id="IPR044862">
    <property type="entry name" value="Pro_4_hyd_alph_FE2OG_OXY"/>
</dbReference>
<dbReference type="InterPro" id="IPR045054">
    <property type="entry name" value="P4HA-like"/>
</dbReference>
<dbReference type="PROSITE" id="PS51471">
    <property type="entry name" value="FE2OG_OXY"/>
    <property type="match status" value="1"/>
</dbReference>
<evidence type="ECO:0000256" key="3">
    <source>
        <dbReference type="ARBA" id="ARBA00004319"/>
    </source>
</evidence>
<dbReference type="Gene3D" id="6.10.140.1460">
    <property type="match status" value="1"/>
</dbReference>
<dbReference type="GO" id="GO:0046872">
    <property type="term" value="F:metal ion binding"/>
    <property type="evidence" value="ECO:0007669"/>
    <property type="project" value="UniProtKB-KW"/>
</dbReference>
<comment type="similarity">
    <text evidence="4">Belongs to the P4HA family.</text>
</comment>
<evidence type="ECO:0000256" key="12">
    <source>
        <dbReference type="ARBA" id="ARBA00023180"/>
    </source>
</evidence>
<proteinExistence type="inferred from homology"/>
<dbReference type="EMBL" id="JBJKFK010000346">
    <property type="protein sequence ID" value="KAL3317677.1"/>
    <property type="molecule type" value="Genomic_DNA"/>
</dbReference>
<dbReference type="InterPro" id="IPR011990">
    <property type="entry name" value="TPR-like_helical_dom_sf"/>
</dbReference>
<organism evidence="16 17">
    <name type="scientific">Cichlidogyrus casuarinus</name>
    <dbReference type="NCBI Taxonomy" id="1844966"/>
    <lineage>
        <taxon>Eukaryota</taxon>
        <taxon>Metazoa</taxon>
        <taxon>Spiralia</taxon>
        <taxon>Lophotrochozoa</taxon>
        <taxon>Platyhelminthes</taxon>
        <taxon>Monogenea</taxon>
        <taxon>Monopisthocotylea</taxon>
        <taxon>Dactylogyridea</taxon>
        <taxon>Ancyrocephalidae</taxon>
        <taxon>Cichlidogyrus</taxon>
    </lineage>
</organism>
<accession>A0ABD2QEM2</accession>
<keyword evidence="13" id="KW-0175">Coiled coil</keyword>
<comment type="cofactor">
    <cofactor evidence="1">
        <name>L-ascorbate</name>
        <dbReference type="ChEBI" id="CHEBI:38290"/>
    </cofactor>
</comment>
<dbReference type="PANTHER" id="PTHR10869:SF244">
    <property type="entry name" value="PROLYL 4-HYDROXYLASE SUBUNIT ALPHA-2"/>
    <property type="match status" value="1"/>
</dbReference>
<dbReference type="Pfam" id="PF08336">
    <property type="entry name" value="P4Ha_N"/>
    <property type="match status" value="1"/>
</dbReference>
<feature type="domain" description="Fe2OG dioxygenase" evidence="15">
    <location>
        <begin position="450"/>
        <end position="557"/>
    </location>
</feature>
<dbReference type="EC" id="1.14.11.2" evidence="5"/>
<feature type="signal peptide" evidence="14">
    <location>
        <begin position="1"/>
        <end position="19"/>
    </location>
</feature>
<evidence type="ECO:0000256" key="13">
    <source>
        <dbReference type="SAM" id="Coils"/>
    </source>
</evidence>
<evidence type="ECO:0000256" key="2">
    <source>
        <dbReference type="ARBA" id="ARBA00002035"/>
    </source>
</evidence>
<dbReference type="InterPro" id="IPR006620">
    <property type="entry name" value="Pro_4_hyd_alph"/>
</dbReference>
<dbReference type="Pfam" id="PF13640">
    <property type="entry name" value="2OG-FeII_Oxy_3"/>
    <property type="match status" value="1"/>
</dbReference>
<evidence type="ECO:0000256" key="6">
    <source>
        <dbReference type="ARBA" id="ARBA00022723"/>
    </source>
</evidence>
<evidence type="ECO:0000259" key="15">
    <source>
        <dbReference type="PROSITE" id="PS51471"/>
    </source>
</evidence>
<dbReference type="Proteomes" id="UP001626550">
    <property type="component" value="Unassembled WGS sequence"/>
</dbReference>
<dbReference type="InterPro" id="IPR005123">
    <property type="entry name" value="Oxoglu/Fe-dep_dioxygenase_dom"/>
</dbReference>
<dbReference type="SMART" id="SM00702">
    <property type="entry name" value="P4Hc"/>
    <property type="match status" value="1"/>
</dbReference>
<dbReference type="AlphaFoldDB" id="A0ABD2QEM2"/>
<dbReference type="GO" id="GO:0005788">
    <property type="term" value="C:endoplasmic reticulum lumen"/>
    <property type="evidence" value="ECO:0007669"/>
    <property type="project" value="UniProtKB-SubCell"/>
</dbReference>
<evidence type="ECO:0000313" key="16">
    <source>
        <dbReference type="EMBL" id="KAL3317677.1"/>
    </source>
</evidence>
<dbReference type="InterPro" id="IPR059068">
    <property type="entry name" value="TPR_P4H"/>
</dbReference>
<keyword evidence="14" id="KW-0732">Signal</keyword>
<evidence type="ECO:0000256" key="9">
    <source>
        <dbReference type="ARBA" id="ARBA00022964"/>
    </source>
</evidence>
<dbReference type="GO" id="GO:0004656">
    <property type="term" value="F:procollagen-proline 4-dioxygenase activity"/>
    <property type="evidence" value="ECO:0007669"/>
    <property type="project" value="UniProtKB-EC"/>
</dbReference>
<evidence type="ECO:0000313" key="17">
    <source>
        <dbReference type="Proteomes" id="UP001626550"/>
    </source>
</evidence>
<dbReference type="FunFam" id="2.60.120.620:FF:000001">
    <property type="entry name" value="Prolyl 4-hydroxylase subunit alpha 2"/>
    <property type="match status" value="1"/>
</dbReference>
<feature type="coiled-coil region" evidence="13">
    <location>
        <begin position="39"/>
        <end position="66"/>
    </location>
</feature>
<keyword evidence="7" id="KW-0256">Endoplasmic reticulum</keyword>
<evidence type="ECO:0000256" key="8">
    <source>
        <dbReference type="ARBA" id="ARBA00022896"/>
    </source>
</evidence>
<dbReference type="GO" id="GO:0031418">
    <property type="term" value="F:L-ascorbic acid binding"/>
    <property type="evidence" value="ECO:0007669"/>
    <property type="project" value="UniProtKB-KW"/>
</dbReference>
<dbReference type="PANTHER" id="PTHR10869">
    <property type="entry name" value="PROLYL 4-HYDROXYLASE ALPHA SUBUNIT"/>
    <property type="match status" value="1"/>
</dbReference>
<keyword evidence="8" id="KW-0847">Vitamin C</keyword>
<sequence length="572" mass="65359">MGFIYLISNLLILAYMVQGEMFSAIVDLAHSSYAEGSLVKEIHEHLKSEERRLKSIKQLLMEIEEDTKRLDGKQSLEDGQSSQAEIEDYFANPVDAYKKISHLVLDLRPRLMRAIYGDVEPTEESSSTELLLALQSESGSLIKSNSSVMRLKGLIDKLPDIDDLNGAIDAFFRLQDTYKLNTRLLALGKTQSSMQSSALKAFECFGLGHYASKSQDFYHAAMWLTEALYQYDREERENIPHYGGVMRRKIDRLVILDYLVYAVYRQSNVCFMPEIDPGYERALRNKPVFESLLERDSRPGQYRKGEQTGQEELDDLLNSNSAPNHTLEFDLYEALCRGERLATQTAEQYCRYYVPHVYFTYAPIKEMIVSKEAPHLVVWYDLISQSEIHHIKHISAPKLNRATVRDSHTGEMKAADYRISKSAWLEDDTDEITKRINKRIEMVTGLDLSSAEILQVVNYGLGGQYEPHFDHSQDSDSDAFDEDGGNRIATLIFYLTDVKGGGSTVFPELNAKLDPERGSAAFWYNLKRNGRSETRTLHAACPVLFGSKWVMNKWFHVQGQEMIRPCTNNPLE</sequence>
<gene>
    <name evidence="16" type="primary">P4HA2_1</name>
    <name evidence="16" type="ORF">Ciccas_003672</name>
</gene>